<name>A0A415DYX7_9FIRM</name>
<dbReference type="InterPro" id="IPR025062">
    <property type="entry name" value="DUF4003"/>
</dbReference>
<evidence type="ECO:0000313" key="2">
    <source>
        <dbReference type="Proteomes" id="UP000284841"/>
    </source>
</evidence>
<reference evidence="1 2" key="1">
    <citation type="submission" date="2018-08" db="EMBL/GenBank/DDBJ databases">
        <title>A genome reference for cultivated species of the human gut microbiota.</title>
        <authorList>
            <person name="Zou Y."/>
            <person name="Xue W."/>
            <person name="Luo G."/>
        </authorList>
    </citation>
    <scope>NUCLEOTIDE SEQUENCE [LARGE SCALE GENOMIC DNA]</scope>
    <source>
        <strain evidence="1 2">AM07-24</strain>
    </source>
</reference>
<proteinExistence type="predicted"/>
<dbReference type="OrthoDB" id="1778393at2"/>
<dbReference type="AlphaFoldDB" id="A0A415DYX7"/>
<dbReference type="Proteomes" id="UP000284841">
    <property type="component" value="Unassembled WGS sequence"/>
</dbReference>
<keyword evidence="2" id="KW-1185">Reference proteome</keyword>
<evidence type="ECO:0000313" key="1">
    <source>
        <dbReference type="EMBL" id="RHJ86036.1"/>
    </source>
</evidence>
<gene>
    <name evidence="1" type="ORF">DW099_14455</name>
</gene>
<dbReference type="STRING" id="1776384.GCA_900086585_01713"/>
<sequence>MNDKIKANCQLFIENRDRIKGEFPWESAYMYPLCAALYTAKGRRANEEVLREAMDLLKARAGLFSNFRSTVKLAIAAMLDLSGNPEKTLNDGLKVYDKLKESFFSSAFLPIAAMTIAQMAEPYQYEEIVLRTRRIYERMKSNHFFLTSSEDSGFAAMLALSEKTDDALVEDMESCFAILSGMSMSSNAVQSLSHVLSISEAAADDKCRRTAALFDALKKAGYKYGKGYELPTLGVLALSEGDVEDIAGTMGEIDDFLSEQKGFGIFGIGAKQRLMYAGILAQSEYLDKDVMSAAAVSSTVSIIVAQQAAMCAAVAASAAAASASSSS</sequence>
<dbReference type="Pfam" id="PF13170">
    <property type="entry name" value="DUF4003"/>
    <property type="match status" value="1"/>
</dbReference>
<accession>A0A415DYX7</accession>
<organism evidence="1 2">
    <name type="scientific">Emergencia timonensis</name>
    <dbReference type="NCBI Taxonomy" id="1776384"/>
    <lineage>
        <taxon>Bacteria</taxon>
        <taxon>Bacillati</taxon>
        <taxon>Bacillota</taxon>
        <taxon>Clostridia</taxon>
        <taxon>Peptostreptococcales</taxon>
        <taxon>Anaerovoracaceae</taxon>
        <taxon>Emergencia</taxon>
    </lineage>
</organism>
<comment type="caution">
    <text evidence="1">The sequence shown here is derived from an EMBL/GenBank/DDBJ whole genome shotgun (WGS) entry which is preliminary data.</text>
</comment>
<dbReference type="RefSeq" id="WP_118336163.1">
    <property type="nucleotide sequence ID" value="NZ_AP025567.1"/>
</dbReference>
<dbReference type="EMBL" id="QRMS01000004">
    <property type="protein sequence ID" value="RHJ86036.1"/>
    <property type="molecule type" value="Genomic_DNA"/>
</dbReference>
<protein>
    <submittedName>
        <fullName evidence="1">DUF4003 domain-containing protein</fullName>
    </submittedName>
</protein>